<dbReference type="GO" id="GO:0006508">
    <property type="term" value="P:proteolysis"/>
    <property type="evidence" value="ECO:0007669"/>
    <property type="project" value="InterPro"/>
</dbReference>
<organism evidence="2 3">
    <name type="scientific">Candidatus Campylobacter infans</name>
    <dbReference type="NCBI Taxonomy" id="2561898"/>
    <lineage>
        <taxon>Bacteria</taxon>
        <taxon>Pseudomonadati</taxon>
        <taxon>Campylobacterota</taxon>
        <taxon>Epsilonproteobacteria</taxon>
        <taxon>Campylobacterales</taxon>
        <taxon>Campylobacteraceae</taxon>
        <taxon>Campylobacter</taxon>
    </lineage>
</organism>
<dbReference type="PRINTS" id="PR00934">
    <property type="entry name" value="XHISDIPTASE"/>
</dbReference>
<gene>
    <name evidence="2" type="primary">pepD</name>
    <name evidence="2" type="ORF">CINF_0439</name>
</gene>
<dbReference type="Pfam" id="PF01546">
    <property type="entry name" value="Peptidase_M20"/>
    <property type="match status" value="1"/>
</dbReference>
<dbReference type="PANTHER" id="PTHR43501">
    <property type="entry name" value="CYTOSOL NON-SPECIFIC DIPEPTIDASE"/>
    <property type="match status" value="1"/>
</dbReference>
<keyword evidence="2" id="KW-0224">Dipeptidase</keyword>
<evidence type="ECO:0000256" key="1">
    <source>
        <dbReference type="ARBA" id="ARBA00022801"/>
    </source>
</evidence>
<reference evidence="2 3" key="1">
    <citation type="submission" date="2020-02" db="EMBL/GenBank/DDBJ databases">
        <title>Complete genome sequence of the novel Campylobacter species Candidatus Campylobacter infans.</title>
        <authorList>
            <person name="Duim B."/>
            <person name="Zomer A."/>
            <person name="van der Graaf L."/>
            <person name="Wagenaar J."/>
        </authorList>
    </citation>
    <scope>NUCLEOTIDE SEQUENCE [LARGE SCALE GENOMIC DNA]</scope>
    <source>
        <strain evidence="2 3">19S00001</strain>
    </source>
</reference>
<dbReference type="PANTHER" id="PTHR43501:SF1">
    <property type="entry name" value="CYTOSOL NON-SPECIFIC DIPEPTIDASE"/>
    <property type="match status" value="1"/>
</dbReference>
<accession>A0A7H9CI83</accession>
<evidence type="ECO:0000313" key="2">
    <source>
        <dbReference type="EMBL" id="QLI04968.1"/>
    </source>
</evidence>
<dbReference type="Proteomes" id="UP000509414">
    <property type="component" value="Chromosome"/>
</dbReference>
<evidence type="ECO:0000313" key="3">
    <source>
        <dbReference type="Proteomes" id="UP000509414"/>
    </source>
</evidence>
<dbReference type="EC" id="3.4.13.18" evidence="2"/>
<dbReference type="EMBL" id="CP049075">
    <property type="protein sequence ID" value="QLI04968.1"/>
    <property type="molecule type" value="Genomic_DNA"/>
</dbReference>
<dbReference type="Gene3D" id="3.40.630.10">
    <property type="entry name" value="Zn peptidases"/>
    <property type="match status" value="2"/>
</dbReference>
<proteinExistence type="predicted"/>
<protein>
    <submittedName>
        <fullName evidence="2">Peptidase D</fullName>
        <ecNumber evidence="2">3.4.13.18</ecNumber>
    </submittedName>
</protein>
<dbReference type="RefSeq" id="WP_179975584.1">
    <property type="nucleotide sequence ID" value="NZ_CP049075.1"/>
</dbReference>
<keyword evidence="3" id="KW-1185">Reference proteome</keyword>
<keyword evidence="2" id="KW-0645">Protease</keyword>
<dbReference type="GO" id="GO:0070573">
    <property type="term" value="F:metallodipeptidase activity"/>
    <property type="evidence" value="ECO:0007669"/>
    <property type="project" value="TreeGrafter"/>
</dbReference>
<keyword evidence="1 2" id="KW-0378">Hydrolase</keyword>
<dbReference type="KEGG" id="cinf:CINF_0439"/>
<sequence>MDVIKLFNEICGISHCSFNTQKLADYLLNYAKSCGFSVKIDDFGNIHAIKGRPKICLQAHYDMVCVGLAPEIKVQNDGLYLSALHSSLGADNGIGVAICMKMMAEFENLEVLFTNDEEVGMLGAAGFDGQLKSEFLLNLDSECDDEIITSCAGGVLIGLSAKSALKQSFGRIYEISVANLPGGHSGVEIYKNIPNAIKILAEFLEQNKCEIISFDGGERTNSIPANARAVVLCDELLDQKIQNKADFISVKQIKPNFKNQSLEKSAEILSFLTALKHGIYELGTELSTPKSSANLAVISTKNDGDLRALDIEIYARAMDNESLEKIKNTISKQALNAGFRVVYSEQSAPWVSAGDDFAKKVLEILKKYRPNAKITSIHAGLECGILCAKALKFGKTLQVCSIGPNIISPHSTHEKCEIASIDRIQKVVRQVLNAFS</sequence>
<dbReference type="InterPro" id="IPR001160">
    <property type="entry name" value="Peptidase_M20C"/>
</dbReference>
<name>A0A7H9CI83_9BACT</name>
<dbReference type="SUPFAM" id="SSF53187">
    <property type="entry name" value="Zn-dependent exopeptidases"/>
    <property type="match status" value="1"/>
</dbReference>
<dbReference type="InterPro" id="IPR002933">
    <property type="entry name" value="Peptidase_M20"/>
</dbReference>
<dbReference type="AlphaFoldDB" id="A0A7H9CI83"/>
<dbReference type="GO" id="GO:0005829">
    <property type="term" value="C:cytosol"/>
    <property type="evidence" value="ECO:0007669"/>
    <property type="project" value="TreeGrafter"/>
</dbReference>